<evidence type="ECO:0000313" key="2">
    <source>
        <dbReference type="EMBL" id="THJ66557.1"/>
    </source>
</evidence>
<reference evidence="2 3" key="1">
    <citation type="submission" date="2019-04" db="EMBL/GenBank/DDBJ databases">
        <authorList>
            <person name="Liu Q."/>
            <person name="Xin Y.-H."/>
        </authorList>
    </citation>
    <scope>NUCLEOTIDE SEQUENCE [LARGE SCALE GENOMIC DNA]</scope>
    <source>
        <strain evidence="2 3">AM23</strain>
    </source>
</reference>
<dbReference type="RefSeq" id="WP_136454134.1">
    <property type="nucleotide sequence ID" value="NZ_SSWH01000006.1"/>
</dbReference>
<keyword evidence="1" id="KW-1133">Transmembrane helix</keyword>
<evidence type="ECO:0008006" key="4">
    <source>
        <dbReference type="Google" id="ProtNLM"/>
    </source>
</evidence>
<dbReference type="Proteomes" id="UP000305233">
    <property type="component" value="Unassembled WGS sequence"/>
</dbReference>
<name>A0A4S5E4Z9_9MICC</name>
<evidence type="ECO:0000313" key="3">
    <source>
        <dbReference type="Proteomes" id="UP000305233"/>
    </source>
</evidence>
<proteinExistence type="predicted"/>
<keyword evidence="1" id="KW-0472">Membrane</keyword>
<evidence type="ECO:0000256" key="1">
    <source>
        <dbReference type="SAM" id="Phobius"/>
    </source>
</evidence>
<feature type="transmembrane region" description="Helical" evidence="1">
    <location>
        <begin position="84"/>
        <end position="106"/>
    </location>
</feature>
<dbReference type="EMBL" id="SSWH01000006">
    <property type="protein sequence ID" value="THJ66557.1"/>
    <property type="molecule type" value="Genomic_DNA"/>
</dbReference>
<keyword evidence="3" id="KW-1185">Reference proteome</keyword>
<sequence length="156" mass="16117">MEPHISAGDDVVLAQALEPDMPAPVGGVVQFLVPHATPGEEETTWLHRIVAANADGTFVTSGDANPQVDSAPLTREQITGQGRLLVPLIGLPGLWLGTGRLSLLALWAGLTFLAAIAVMAVLVVISASVLSAASFTATTANRANSFTVATQWADPP</sequence>
<dbReference type="AlphaFoldDB" id="A0A4S5E4Z9"/>
<accession>A0A4S5E4Z9</accession>
<organism evidence="2 3">
    <name type="scientific">Arthrobacter echini</name>
    <dbReference type="NCBI Taxonomy" id="1529066"/>
    <lineage>
        <taxon>Bacteria</taxon>
        <taxon>Bacillati</taxon>
        <taxon>Actinomycetota</taxon>
        <taxon>Actinomycetes</taxon>
        <taxon>Micrococcales</taxon>
        <taxon>Micrococcaceae</taxon>
        <taxon>Arthrobacter</taxon>
    </lineage>
</organism>
<feature type="transmembrane region" description="Helical" evidence="1">
    <location>
        <begin position="112"/>
        <end position="135"/>
    </location>
</feature>
<comment type="caution">
    <text evidence="2">The sequence shown here is derived from an EMBL/GenBank/DDBJ whole genome shotgun (WGS) entry which is preliminary data.</text>
</comment>
<protein>
    <recommendedName>
        <fullName evidence="4">Signal peptidase I</fullName>
    </recommendedName>
</protein>
<keyword evidence="1" id="KW-0812">Transmembrane</keyword>
<dbReference type="OrthoDB" id="5241786at2"/>
<gene>
    <name evidence="2" type="ORF">E8P82_08890</name>
</gene>